<dbReference type="Gene3D" id="2.60.40.3140">
    <property type="match status" value="1"/>
</dbReference>
<dbReference type="RefSeq" id="WP_062091039.1">
    <property type="nucleotide sequence ID" value="NZ_FCOK02000064.1"/>
</dbReference>
<name>A0A158IX67_9BURK</name>
<protein>
    <submittedName>
        <fullName evidence="4">Membrane protein</fullName>
    </submittedName>
</protein>
<feature type="domain" description="Transglutaminase-like" evidence="2">
    <location>
        <begin position="258"/>
        <end position="337"/>
    </location>
</feature>
<reference evidence="4 5" key="1">
    <citation type="submission" date="2016-01" db="EMBL/GenBank/DDBJ databases">
        <authorList>
            <person name="Oliw E.H."/>
        </authorList>
    </citation>
    <scope>NUCLEOTIDE SEQUENCE [LARGE SCALE GENOMIC DNA]</scope>
    <source>
        <strain evidence="4">LMG 27134</strain>
    </source>
</reference>
<dbReference type="SUPFAM" id="SSF54001">
    <property type="entry name" value="Cysteine proteinases"/>
    <property type="match status" value="1"/>
</dbReference>
<dbReference type="InterPro" id="IPR024618">
    <property type="entry name" value="DUF3857"/>
</dbReference>
<dbReference type="InterPro" id="IPR038765">
    <property type="entry name" value="Papain-like_cys_pep_sf"/>
</dbReference>
<feature type="domain" description="DUF3857" evidence="3">
    <location>
        <begin position="43"/>
        <end position="210"/>
    </location>
</feature>
<evidence type="ECO:0000313" key="4">
    <source>
        <dbReference type="EMBL" id="SAL61234.1"/>
    </source>
</evidence>
<organism evidence="4 5">
    <name type="scientific">Caballeronia udeis</name>
    <dbReference type="NCBI Taxonomy" id="1232866"/>
    <lineage>
        <taxon>Bacteria</taxon>
        <taxon>Pseudomonadati</taxon>
        <taxon>Pseudomonadota</taxon>
        <taxon>Betaproteobacteria</taxon>
        <taxon>Burkholderiales</taxon>
        <taxon>Burkholderiaceae</taxon>
        <taxon>Caballeronia</taxon>
    </lineage>
</organism>
<keyword evidence="1" id="KW-0732">Signal</keyword>
<dbReference type="InterPro" id="IPR002931">
    <property type="entry name" value="Transglutaminase-like"/>
</dbReference>
<gene>
    <name evidence="4" type="ORF">AWB69_06804</name>
</gene>
<proteinExistence type="predicted"/>
<sequence>MRSPVYKTIILLAVAGYAVSAAAVDYQPGTTVLSDDNVYNVNADGSFTLDATRSIRIDTDEGVKSYGQIAHSYNNALQSFEVLEAYTTTQDGKRIDVSPDAILAQQSPASAYAPIFADGRVKTIVFPGVQVGATITTHTRETQIKPLFPGQFFTTDTFLDDKVFESAKVTVYAPAAIKLYAEAIDMQGGLVAADNNGKQMWQWSIKDTQAQPPEPGAPSINDRSPRLTLSTFPNYEAVGQAYVARASQQAAVTPRIQELADELTKGITDRRDQANAIYRWVSNNIRYVAIYLGFGGVVPHSAQAVLDARYGDCKDHTTLLEALLAAKGIKSSVVLVNGDNRYWLPKVAEPLAVFDHTITYIPEFDIYADSTAGMARFGVLPGNQGGKSALVTDNGSGGATLVTLPLASPDTDRVTFQSAVLFDSDGTARGTTRIDNLGDPDWIARSVFASLRSGVEPVFAQRMLTMSGADGSGRYIHGDLHNLKDPFQYETRFELPDYAQFPGPGAIRVPQGLNSFTNIAGAFELVTTSRRRYPLLFSGRHISETTTIELPGTVKVSSLPEPAKITSTFGTYTSSYATSGQVITVTRTLDITMHSPYVEPDQWQGLRKMAVAVKHDLAAQIVYGSR</sequence>
<dbReference type="Proteomes" id="UP000054683">
    <property type="component" value="Unassembled WGS sequence"/>
</dbReference>
<dbReference type="Gene3D" id="2.60.120.1130">
    <property type="match status" value="1"/>
</dbReference>
<accession>A0A158IX67</accession>
<dbReference type="AlphaFoldDB" id="A0A158IX67"/>
<evidence type="ECO:0000259" key="3">
    <source>
        <dbReference type="Pfam" id="PF12969"/>
    </source>
</evidence>
<dbReference type="Gene3D" id="3.10.620.30">
    <property type="match status" value="1"/>
</dbReference>
<evidence type="ECO:0000313" key="5">
    <source>
        <dbReference type="Proteomes" id="UP000054683"/>
    </source>
</evidence>
<dbReference type="Pfam" id="PF01841">
    <property type="entry name" value="Transglut_core"/>
    <property type="match status" value="1"/>
</dbReference>
<dbReference type="OrthoDB" id="103430at2"/>
<dbReference type="Pfam" id="PF12969">
    <property type="entry name" value="DUF3857"/>
    <property type="match status" value="1"/>
</dbReference>
<evidence type="ECO:0000256" key="1">
    <source>
        <dbReference type="SAM" id="SignalP"/>
    </source>
</evidence>
<dbReference type="EMBL" id="FCOK02000064">
    <property type="protein sequence ID" value="SAL61234.1"/>
    <property type="molecule type" value="Genomic_DNA"/>
</dbReference>
<evidence type="ECO:0000259" key="2">
    <source>
        <dbReference type="Pfam" id="PF01841"/>
    </source>
</evidence>
<feature type="signal peptide" evidence="1">
    <location>
        <begin position="1"/>
        <end position="23"/>
    </location>
</feature>
<feature type="chain" id="PRO_5008501996" evidence="1">
    <location>
        <begin position="24"/>
        <end position="626"/>
    </location>
</feature>